<name>A0A8E6EU31_9BACT</name>
<organism evidence="2 3">
    <name type="scientific">Telmatocola sphagniphila</name>
    <dbReference type="NCBI Taxonomy" id="1123043"/>
    <lineage>
        <taxon>Bacteria</taxon>
        <taxon>Pseudomonadati</taxon>
        <taxon>Planctomycetota</taxon>
        <taxon>Planctomycetia</taxon>
        <taxon>Gemmatales</taxon>
        <taxon>Gemmataceae</taxon>
    </lineage>
</organism>
<dbReference type="InterPro" id="IPR052344">
    <property type="entry name" value="Transposase-related"/>
</dbReference>
<keyword evidence="3" id="KW-1185">Reference proteome</keyword>
<dbReference type="EMBL" id="CP074694">
    <property type="protein sequence ID" value="QVL30742.1"/>
    <property type="molecule type" value="Genomic_DNA"/>
</dbReference>
<dbReference type="PANTHER" id="PTHR33678">
    <property type="entry name" value="BLL1576 PROTEIN"/>
    <property type="match status" value="1"/>
</dbReference>
<evidence type="ECO:0000313" key="2">
    <source>
        <dbReference type="EMBL" id="QVL30742.1"/>
    </source>
</evidence>
<dbReference type="InterPro" id="IPR004291">
    <property type="entry name" value="Transposase_IS66_central"/>
</dbReference>
<sequence>MRPWTNRHARRLAKRLFDYGDDLLTFLEIEGVPKSNNKGEREIRPGVMMRKVSFGSYSQQGARTRSILMSIYRTLKLREQDPLKETESALHTYMLTGVLPPLPVKLSSGG</sequence>
<proteinExistence type="predicted"/>
<reference evidence="2" key="1">
    <citation type="submission" date="2021-05" db="EMBL/GenBank/DDBJ databases">
        <title>Complete genome sequence of the cellulolytic planctomycete Telmatocola sphagniphila SP2T and characterization of the first cellulase from planctomycetes.</title>
        <authorList>
            <person name="Rakitin A.L."/>
            <person name="Beletsky A.V."/>
            <person name="Naumoff D.G."/>
            <person name="Kulichevskaya I.S."/>
            <person name="Mardanov A.V."/>
            <person name="Ravin N.V."/>
            <person name="Dedysh S.N."/>
        </authorList>
    </citation>
    <scope>NUCLEOTIDE SEQUENCE</scope>
    <source>
        <strain evidence="2">SP2T</strain>
    </source>
</reference>
<dbReference type="KEGG" id="tsph:KIH39_18030"/>
<dbReference type="Pfam" id="PF03050">
    <property type="entry name" value="DDE_Tnp_IS66"/>
    <property type="match status" value="1"/>
</dbReference>
<dbReference type="PANTHER" id="PTHR33678:SF1">
    <property type="entry name" value="BLL1576 PROTEIN"/>
    <property type="match status" value="1"/>
</dbReference>
<evidence type="ECO:0000259" key="1">
    <source>
        <dbReference type="Pfam" id="PF03050"/>
    </source>
</evidence>
<dbReference type="AlphaFoldDB" id="A0A8E6EU31"/>
<feature type="domain" description="Transposase IS66 central" evidence="1">
    <location>
        <begin position="9"/>
        <end position="63"/>
    </location>
</feature>
<dbReference type="Proteomes" id="UP000676194">
    <property type="component" value="Chromosome"/>
</dbReference>
<protein>
    <submittedName>
        <fullName evidence="2">Transposase</fullName>
    </submittedName>
</protein>
<accession>A0A8E6EU31</accession>
<evidence type="ECO:0000313" key="3">
    <source>
        <dbReference type="Proteomes" id="UP000676194"/>
    </source>
</evidence>
<gene>
    <name evidence="2" type="ORF">KIH39_18030</name>
</gene>